<feature type="region of interest" description="Disordered" evidence="1">
    <location>
        <begin position="1"/>
        <end position="26"/>
    </location>
</feature>
<dbReference type="PANTHER" id="PTHR45749:SF23">
    <property type="entry name" value="ZINC FINGER MYM-TYPE PROTEIN 1-LIKE"/>
    <property type="match status" value="1"/>
</dbReference>
<name>A0A9N9SK08_PHACE</name>
<proteinExistence type="predicted"/>
<dbReference type="Pfam" id="PF14291">
    <property type="entry name" value="DUF4371"/>
    <property type="match status" value="1"/>
</dbReference>
<dbReference type="AlphaFoldDB" id="A0A9N9SK08"/>
<dbReference type="PANTHER" id="PTHR45749">
    <property type="match status" value="1"/>
</dbReference>
<dbReference type="InterPro" id="IPR006580">
    <property type="entry name" value="Znf_TTF"/>
</dbReference>
<dbReference type="Proteomes" id="UP001153737">
    <property type="component" value="Chromosome 6"/>
</dbReference>
<protein>
    <recommendedName>
        <fullName evidence="2">TTF-type domain-containing protein</fullName>
    </recommendedName>
</protein>
<dbReference type="EMBL" id="OU896712">
    <property type="protein sequence ID" value="CAG9822955.1"/>
    <property type="molecule type" value="Genomic_DNA"/>
</dbReference>
<dbReference type="InterPro" id="IPR012337">
    <property type="entry name" value="RNaseH-like_sf"/>
</dbReference>
<evidence type="ECO:0000313" key="4">
    <source>
        <dbReference type="Proteomes" id="UP001153737"/>
    </source>
</evidence>
<keyword evidence="4" id="KW-1185">Reference proteome</keyword>
<evidence type="ECO:0000259" key="2">
    <source>
        <dbReference type="SMART" id="SM00597"/>
    </source>
</evidence>
<organism evidence="3 4">
    <name type="scientific">Phaedon cochleariae</name>
    <name type="common">Mustard beetle</name>
    <dbReference type="NCBI Taxonomy" id="80249"/>
    <lineage>
        <taxon>Eukaryota</taxon>
        <taxon>Metazoa</taxon>
        <taxon>Ecdysozoa</taxon>
        <taxon>Arthropoda</taxon>
        <taxon>Hexapoda</taxon>
        <taxon>Insecta</taxon>
        <taxon>Pterygota</taxon>
        <taxon>Neoptera</taxon>
        <taxon>Endopterygota</taxon>
        <taxon>Coleoptera</taxon>
        <taxon>Polyphaga</taxon>
        <taxon>Cucujiformia</taxon>
        <taxon>Chrysomeloidea</taxon>
        <taxon>Chrysomelidae</taxon>
        <taxon>Chrysomelinae</taxon>
        <taxon>Chrysomelini</taxon>
        <taxon>Phaedon</taxon>
    </lineage>
</organism>
<feature type="compositionally biased region" description="Basic residues" evidence="1">
    <location>
        <begin position="1"/>
        <end position="16"/>
    </location>
</feature>
<reference evidence="3" key="1">
    <citation type="submission" date="2022-01" db="EMBL/GenBank/DDBJ databases">
        <authorList>
            <person name="King R."/>
        </authorList>
    </citation>
    <scope>NUCLEOTIDE SEQUENCE</scope>
</reference>
<dbReference type="SUPFAM" id="SSF53098">
    <property type="entry name" value="Ribonuclease H-like"/>
    <property type="match status" value="1"/>
</dbReference>
<evidence type="ECO:0000313" key="3">
    <source>
        <dbReference type="EMBL" id="CAG9822955.1"/>
    </source>
</evidence>
<evidence type="ECO:0000256" key="1">
    <source>
        <dbReference type="SAM" id="MobiDB-lite"/>
    </source>
</evidence>
<feature type="region of interest" description="Disordered" evidence="1">
    <location>
        <begin position="75"/>
        <end position="104"/>
    </location>
</feature>
<feature type="domain" description="TTF-type" evidence="2">
    <location>
        <begin position="165"/>
        <end position="250"/>
    </location>
</feature>
<reference evidence="3" key="2">
    <citation type="submission" date="2022-10" db="EMBL/GenBank/DDBJ databases">
        <authorList>
            <consortium name="ENA_rothamsted_submissions"/>
            <consortium name="culmorum"/>
            <person name="King R."/>
        </authorList>
    </citation>
    <scope>NUCLEOTIDE SEQUENCE</scope>
</reference>
<dbReference type="SMART" id="SM00597">
    <property type="entry name" value="ZnF_TTF"/>
    <property type="match status" value="1"/>
</dbReference>
<gene>
    <name evidence="3" type="ORF">PHAECO_LOCUS10593</name>
</gene>
<sequence>MYKRGKSGSEKRKRQREKQCSRELMMAKIPKLQDLFKPKNEKSDDMNQTESFFCTSSGISTQEINDVIVSDVREQEKDDTLPATSMQLDKNESNSNEESLKSETEVCNIDRNDPATWIINESTVEYICMNGYDQNIEGDFSKSSEIYSTSYNENVKRSCSKNIFLRRKLNGERVTRKWLVYSPSTGKLFCVPCKLFSNYSSNESKFAKDGFCDWKNVTTRVSEHENTSQHRTSCFKLSARGKSSQRIDHHICEQIEEEKKYWREVLKRVVATVQMLTARGLAFKGTNQSLGSPENGNFLGCIELIAQFDPFLASHLSEYGNRGKGNVSYLSANICDEFIQLMADEVMNVIIGEIKMAKYFSISVDSTPDISHFDQLTFIIRYVQLNGIPTERFICFIQNVGHKSESITDCILSFLAEKNINIKFCRGQSYDNASNMSGVYTGVQARIKEVNPLAQYVPCSAHSLNLVGTCAAESCPEAVNYFSLLQELYNFFSASTHRWEILDEHLKQNCRSTSLKNLSKTRWSARADACRSLAISYREIYNALNTIGNDVKEKSMARVEANNLAKKLDRLETALMTTIWSNILKRFDQTNKKLQSSDIDIDNVVHLYNSLSNYILSMRDDFRIYEEAAKDISTTTETRYEKDFKRKKVMNKKNEDRTSSEDAALAMDGSQYFKTNTFYVIVDTLWAELERRGAAYRNLDKKFSFLTKLDLNTELIRTCAKTLINIYNEDLEPEFEEECIHLKEYLNTLEKVSLTFRNLWDLLKDSDIRQGDPDIQTSSVASPIFKVIPKITVHNVTILKPSIEAQPSNNGGVEIHQLQGEHLKTPSIDAQTSKGDLETSPLDSRNVFDMTNSEIEQLATFMGHTVDVHSKVYRLPDDVYQTAKIAKLLMLMERGDAGKYKGKSLEDIDINMDEEIGLQEDMSANNCLDGSDDEVDLSHEIADSEVFHDEPLLPKPSTPSKYKPKRVLVPWTTQQKKIVLDFFKNHIKHNRPPKRNECEELLTKYPDLLSNKSWTKIKVFVQNVYTKKSQY</sequence>
<dbReference type="OrthoDB" id="6611207at2759"/>
<accession>A0A9N9SK08</accession>
<dbReference type="InterPro" id="IPR025398">
    <property type="entry name" value="DUF4371"/>
</dbReference>